<reference evidence="1" key="1">
    <citation type="submission" date="2023-10" db="EMBL/GenBank/DDBJ databases">
        <authorList>
            <person name="Rodriguez Cubillos JULIANA M."/>
            <person name="De Vega J."/>
        </authorList>
    </citation>
    <scope>NUCLEOTIDE SEQUENCE</scope>
</reference>
<accession>A0ACB0L7B1</accession>
<gene>
    <name evidence="1" type="ORF">MILVUS5_LOCUS30123</name>
</gene>
<protein>
    <submittedName>
        <fullName evidence="1">Uncharacterized protein</fullName>
    </submittedName>
</protein>
<keyword evidence="2" id="KW-1185">Reference proteome</keyword>
<proteinExistence type="predicted"/>
<evidence type="ECO:0000313" key="1">
    <source>
        <dbReference type="EMBL" id="CAJ2665061.1"/>
    </source>
</evidence>
<evidence type="ECO:0000313" key="2">
    <source>
        <dbReference type="Proteomes" id="UP001177021"/>
    </source>
</evidence>
<dbReference type="EMBL" id="CASHSV030000409">
    <property type="protein sequence ID" value="CAJ2665061.1"/>
    <property type="molecule type" value="Genomic_DNA"/>
</dbReference>
<dbReference type="Proteomes" id="UP001177021">
    <property type="component" value="Unassembled WGS sequence"/>
</dbReference>
<sequence>MKKTANILFLFRPRRKFLCLRRKVPVEKHLSVAISPEAKIPVPEAKISPEKCLSVCLFAWGENVGASGETSVPGAKMLVPEAKLSFIDSGRKVVRELFFDPEIEKTAKANRKAARLAREVARLASVAPDISEEEVSSPENSDEETNIHIMAADPPPPLRTLGDYGQRNNGELANLGFQPRNPVSFEIKNSVLSALKEDQFSGSESQCPNLHLQKFYEACDYTDPPGVSESSKRLRLFKYSLTGRAKDWLDTIAPNTINTWQELEFKFLERYFPIHKYLERRQDITSFEQGDSETLYDAWERFKLSLKKCPKHGIDSHAQMQHFTQGLRPQTRMFLDASAGGALKNKNENEARELVENMSQNEYRVQNDRGAKKKGGMLELDTQTALLAQSTLMNSQMAAMLKHFTNSPNSRVQVMAAQDLKCDFCGQGHANGECFPEGSEEAKYLANFKRSNPNHNPYSNTYNPGWRDHPNFGWGGNQGSSQSQQQSSSQNSQQRKPSQLEDTLTQFIKAINLRNRVVPSPEVVTKKKSESNSEREKEKNNVEGEVEKNVEGEVEKECEKIVEFEDEIEELGENVKESDEKKVEKKNGKSVEEKEEYKEKENSVHAKLPYPRKKKAKTNDHQQFKKFMKMLHDLQINIPFAEVLEQMPVYAKFMKDLLTKKRKPLDDDTVDMTEECSAIIQKKLPQKKKDPGSFTIPCSIGNISVGRALCDLGASINLMPLSMMKKIPGAVAKPTKMQLSLADRSIVHPYGILHDVLVRVAEFVFPADFVILDMEDDAEVEPLLLGRPFLATGRALIDVEMGELMLRTHGEQVMFNVFKAMKHHDDEPQCYKVDVIEEVVEDVLVEETPSLPLERVIVNSIDDLEEEWDKEIEICLRQLEACKVEETSKDFENVYAVEEKESVKEDPKDTTPELKELPSHLKYVFLGEDSSQPAIISSELSSLEAEKLVRVLRDNKEAMGWSIEDLKGISPGFCMHKIKMEDEYKPVVQPQRRLNPTMKEVVKKEVLKLLKAGMIYPISDSAWVSPVHVVPKKGGMTVVRNEKNELIPTRTVTGWRMCIDYRRLNLATRKDHFPLPFMDQMLERLAGQAYYCFLDGYSGYNQIVVDPADQEKTAFTCPFGVFAYRRMPFGLCNAPATFQRCMLSIFADMMENSIEVFMDDFSVFGKSFDHCLANLNAVLKRCISTNLVLNWEKCHFMVKEGIVLGHKISSKGIQVDQAKIEVIKDLPPPVNVKGVRSFLGHAGFYRRFIKDFSKIAKPLSNLLVKENEFNFDAECLKAFVVIKEKLVTAPIIIAPNWDLPFELMCDASDYAVGAVLGQRHEKFFHAIYYASKVLNENQINYTTTEKELLAIVFALEKFRSYLIGSKVVVFSDHSALKYLLTKGDSKPRLLRWILLLQEFDLEIKDKKGVENVVADHLSRLENPIVTMKEKCINEDFPDEKLLMISKRPWFADMANFKAGNEIPEEYSSQQKKKFFRDANFYFWDDPYLFKVGQDGVIRRCVDEEESQNIMWHCHSAPYGGHHSGPRTAAKILQSGFFWPTLFKDCVEFVKGCDNCQRTGNVSKRNEMPLNGMLEVEPFDCWGIDFMGPFPSSKSNLHILVCVDYVTKWVEAIACPANDAHTVVKFIKNNIFTRFGVPRVLISDGGKHFCNKYLDNLLEKYNVKHKVTTPYHPQTSGQVEVSNRQLKQILEKMVSSSRKDWSMKLNDALWAYRTAFKTHLGLSPYQLVYGKACHLPVELEHKAYWAVKFLNFDAGLAGEKRLLKLNELEEWRLQAYENAVIYKARTKKYHDKGLKKGKEVGESSSRGKGSKRQRTTQAATPSPPPSPAPSPPREDSPPPPPPAVVIEIPRNRFNNATAYRRYQQIGGKAFKPERYLTEEVLAFPIIKEEFDRRNWYKFNSSLNTGNRTVALEFLSNGWRVKAAQKRNPLRVVKVRGVNVDYSPEAINSIFGFEVPEVCVVQERRACRSDMSLAQREALKSQLSLPGSEWIKLSKNNLPSRFKTARLLDIPRIWAEFWINNVEPCGNNSEITIDVALAIQAILLGEGLNLGYFLSEDLDELMHKEIGSYSLVHCNLITALCEARRVPEEREDQMEKPSRKVSLAFVDEVRRKTMGRLFIPFADINDMMEEGREDAGIPREEPVHNVGNENQPHAPDTEGFPAPQYDESVLSEMLCRMDLCNQAGIDMEDNYDMSSALWQQTMAYRAIRPAYFYPRYQTMKEFDEAHMRRMDRMNATHEVNRATFIRQRRAAGLPDEGPSDVPFPGGMPRFDDDHVRPDRD</sequence>
<name>A0ACB0L7B1_TRIPR</name>
<organism evidence="1 2">
    <name type="scientific">Trifolium pratense</name>
    <name type="common">Red clover</name>
    <dbReference type="NCBI Taxonomy" id="57577"/>
    <lineage>
        <taxon>Eukaryota</taxon>
        <taxon>Viridiplantae</taxon>
        <taxon>Streptophyta</taxon>
        <taxon>Embryophyta</taxon>
        <taxon>Tracheophyta</taxon>
        <taxon>Spermatophyta</taxon>
        <taxon>Magnoliopsida</taxon>
        <taxon>eudicotyledons</taxon>
        <taxon>Gunneridae</taxon>
        <taxon>Pentapetalae</taxon>
        <taxon>rosids</taxon>
        <taxon>fabids</taxon>
        <taxon>Fabales</taxon>
        <taxon>Fabaceae</taxon>
        <taxon>Papilionoideae</taxon>
        <taxon>50 kb inversion clade</taxon>
        <taxon>NPAAA clade</taxon>
        <taxon>Hologalegina</taxon>
        <taxon>IRL clade</taxon>
        <taxon>Trifolieae</taxon>
        <taxon>Trifolium</taxon>
    </lineage>
</organism>
<comment type="caution">
    <text evidence="1">The sequence shown here is derived from an EMBL/GenBank/DDBJ whole genome shotgun (WGS) entry which is preliminary data.</text>
</comment>